<dbReference type="Proteomes" id="UP001516400">
    <property type="component" value="Unassembled WGS sequence"/>
</dbReference>
<comment type="caution">
    <text evidence="1">The sequence shown here is derived from an EMBL/GenBank/DDBJ whole genome shotgun (WGS) entry which is preliminary data.</text>
</comment>
<dbReference type="EMBL" id="JABFTP020000186">
    <property type="protein sequence ID" value="KAL3289711.1"/>
    <property type="molecule type" value="Genomic_DNA"/>
</dbReference>
<sequence length="56" mass="6398">MVRNHRPLEYDFPVEYVRGKDNVTADALSRIEISSSELNAKIESSTYVVTRGQARK</sequence>
<reference evidence="1 2" key="1">
    <citation type="journal article" date="2021" name="BMC Biol.">
        <title>Horizontally acquired antibacterial genes associated with adaptive radiation of ladybird beetles.</title>
        <authorList>
            <person name="Li H.S."/>
            <person name="Tang X.F."/>
            <person name="Huang Y.H."/>
            <person name="Xu Z.Y."/>
            <person name="Chen M.L."/>
            <person name="Du X.Y."/>
            <person name="Qiu B.Y."/>
            <person name="Chen P.T."/>
            <person name="Zhang W."/>
            <person name="Slipinski A."/>
            <person name="Escalona H.E."/>
            <person name="Waterhouse R.M."/>
            <person name="Zwick A."/>
            <person name="Pang H."/>
        </authorList>
    </citation>
    <scope>NUCLEOTIDE SEQUENCE [LARGE SCALE GENOMIC DNA]</scope>
    <source>
        <strain evidence="1">SYSU2018</strain>
    </source>
</reference>
<name>A0ABD2PFF1_9CUCU</name>
<gene>
    <name evidence="1" type="ORF">HHI36_023111</name>
</gene>
<accession>A0ABD2PFF1</accession>
<dbReference type="AlphaFoldDB" id="A0ABD2PFF1"/>
<evidence type="ECO:0000313" key="2">
    <source>
        <dbReference type="Proteomes" id="UP001516400"/>
    </source>
</evidence>
<proteinExistence type="predicted"/>
<keyword evidence="2" id="KW-1185">Reference proteome</keyword>
<evidence type="ECO:0000313" key="1">
    <source>
        <dbReference type="EMBL" id="KAL3289711.1"/>
    </source>
</evidence>
<protein>
    <submittedName>
        <fullName evidence="1">Uncharacterized protein</fullName>
    </submittedName>
</protein>
<organism evidence="1 2">
    <name type="scientific">Cryptolaemus montrouzieri</name>
    <dbReference type="NCBI Taxonomy" id="559131"/>
    <lineage>
        <taxon>Eukaryota</taxon>
        <taxon>Metazoa</taxon>
        <taxon>Ecdysozoa</taxon>
        <taxon>Arthropoda</taxon>
        <taxon>Hexapoda</taxon>
        <taxon>Insecta</taxon>
        <taxon>Pterygota</taxon>
        <taxon>Neoptera</taxon>
        <taxon>Endopterygota</taxon>
        <taxon>Coleoptera</taxon>
        <taxon>Polyphaga</taxon>
        <taxon>Cucujiformia</taxon>
        <taxon>Coccinelloidea</taxon>
        <taxon>Coccinellidae</taxon>
        <taxon>Scymninae</taxon>
        <taxon>Scymnini</taxon>
        <taxon>Cryptolaemus</taxon>
    </lineage>
</organism>
<feature type="non-terminal residue" evidence="1">
    <location>
        <position position="56"/>
    </location>
</feature>